<organism evidence="1 2">
    <name type="scientific">Mycolicibacterium wolinskyi</name>
    <dbReference type="NCBI Taxonomy" id="59750"/>
    <lineage>
        <taxon>Bacteria</taxon>
        <taxon>Bacillati</taxon>
        <taxon>Actinomycetota</taxon>
        <taxon>Actinomycetes</taxon>
        <taxon>Mycobacteriales</taxon>
        <taxon>Mycobacteriaceae</taxon>
        <taxon>Mycolicibacterium</taxon>
    </lineage>
</organism>
<dbReference type="EMBL" id="LQQA01000005">
    <property type="protein sequence ID" value="ORX18526.1"/>
    <property type="molecule type" value="Genomic_DNA"/>
</dbReference>
<dbReference type="RefSeq" id="WP_234816703.1">
    <property type="nucleotide sequence ID" value="NZ_JACKUA010000023.1"/>
</dbReference>
<protein>
    <submittedName>
        <fullName evidence="1">Uncharacterized protein</fullName>
    </submittedName>
</protein>
<comment type="caution">
    <text evidence="1">The sequence shown here is derived from an EMBL/GenBank/DDBJ whole genome shotgun (WGS) entry which is preliminary data.</text>
</comment>
<dbReference type="AlphaFoldDB" id="A0A1X2FJC5"/>
<dbReference type="Proteomes" id="UP000193964">
    <property type="component" value="Unassembled WGS sequence"/>
</dbReference>
<proteinExistence type="predicted"/>
<accession>A0A1X2FJC5</accession>
<reference evidence="1 2" key="1">
    <citation type="submission" date="2016-01" db="EMBL/GenBank/DDBJ databases">
        <title>The new phylogeny of the genus Mycobacterium.</title>
        <authorList>
            <person name="Tarcisio F."/>
            <person name="Conor M."/>
            <person name="Antonella G."/>
            <person name="Elisabetta G."/>
            <person name="Giulia F.S."/>
            <person name="Sara T."/>
            <person name="Anna F."/>
            <person name="Clotilde B."/>
            <person name="Roberto B."/>
            <person name="Veronica D.S."/>
            <person name="Fabio R."/>
            <person name="Monica P."/>
            <person name="Olivier J."/>
            <person name="Enrico T."/>
            <person name="Nicola S."/>
        </authorList>
    </citation>
    <scope>NUCLEOTIDE SEQUENCE [LARGE SCALE GENOMIC DNA]</scope>
    <source>
        <strain evidence="1 2">ATCC 700010</strain>
    </source>
</reference>
<name>A0A1X2FJC5_9MYCO</name>
<sequence length="107" mass="12056">MTLLLPSKPEQMPKTRLKLAALASNRQRSEAAGREQADQAQRALKVLQESGDHAHQRWIDALQQRIDHPTYSLRKCGETMTPPLSKHQYSALLRRALLAADTLESQS</sequence>
<evidence type="ECO:0000313" key="2">
    <source>
        <dbReference type="Proteomes" id="UP000193964"/>
    </source>
</evidence>
<gene>
    <name evidence="1" type="ORF">AWC31_14600</name>
</gene>
<evidence type="ECO:0000313" key="1">
    <source>
        <dbReference type="EMBL" id="ORX18526.1"/>
    </source>
</evidence>